<evidence type="ECO:0008006" key="3">
    <source>
        <dbReference type="Google" id="ProtNLM"/>
    </source>
</evidence>
<dbReference type="AlphaFoldDB" id="A0A5C5YAA6"/>
<dbReference type="RefSeq" id="WP_146440411.1">
    <property type="nucleotide sequence ID" value="NZ_SJPL01000001.1"/>
</dbReference>
<dbReference type="EMBL" id="SJPL01000001">
    <property type="protein sequence ID" value="TWT72626.1"/>
    <property type="molecule type" value="Genomic_DNA"/>
</dbReference>
<evidence type="ECO:0000313" key="1">
    <source>
        <dbReference type="EMBL" id="TWT72626.1"/>
    </source>
</evidence>
<gene>
    <name evidence="1" type="ORF">Pan14r_49460</name>
</gene>
<keyword evidence="2" id="KW-1185">Reference proteome</keyword>
<dbReference type="OrthoDB" id="265728at2"/>
<dbReference type="Proteomes" id="UP000317238">
    <property type="component" value="Unassembled WGS sequence"/>
</dbReference>
<name>A0A5C5YAA6_9PLAN</name>
<sequence>MSEFVGSWDLIRYAHTVGEIPNEDDGSAIHAWLQGSDKGSLGSDTERTGLQLSIEGESFSEQVSAFSSLMFDVEGVQVNDYQPMSGKILVINGLGFLMPEGVPEYALPINVAFPLRYDDGDTKVCDTVRVFDDVLVRQLSVVTDELYLDRMTLLYYRGQDIA</sequence>
<organism evidence="1 2">
    <name type="scientific">Crateriforma conspicua</name>
    <dbReference type="NCBI Taxonomy" id="2527996"/>
    <lineage>
        <taxon>Bacteria</taxon>
        <taxon>Pseudomonadati</taxon>
        <taxon>Planctomycetota</taxon>
        <taxon>Planctomycetia</taxon>
        <taxon>Planctomycetales</taxon>
        <taxon>Planctomycetaceae</taxon>
        <taxon>Crateriforma</taxon>
    </lineage>
</organism>
<protein>
    <recommendedName>
        <fullName evidence="3">DUF1579 domain-containing protein</fullName>
    </recommendedName>
</protein>
<comment type="caution">
    <text evidence="1">The sequence shown here is derived from an EMBL/GenBank/DDBJ whole genome shotgun (WGS) entry which is preliminary data.</text>
</comment>
<accession>A0A5C5YAA6</accession>
<evidence type="ECO:0000313" key="2">
    <source>
        <dbReference type="Proteomes" id="UP000317238"/>
    </source>
</evidence>
<proteinExistence type="predicted"/>
<reference evidence="1 2" key="1">
    <citation type="submission" date="2019-02" db="EMBL/GenBank/DDBJ databases">
        <title>Deep-cultivation of Planctomycetes and their phenomic and genomic characterization uncovers novel biology.</title>
        <authorList>
            <person name="Wiegand S."/>
            <person name="Jogler M."/>
            <person name="Boedeker C."/>
            <person name="Pinto D."/>
            <person name="Vollmers J."/>
            <person name="Rivas-Marin E."/>
            <person name="Kohn T."/>
            <person name="Peeters S.H."/>
            <person name="Heuer A."/>
            <person name="Rast P."/>
            <person name="Oberbeckmann S."/>
            <person name="Bunk B."/>
            <person name="Jeske O."/>
            <person name="Meyerdierks A."/>
            <person name="Storesund J.E."/>
            <person name="Kallscheuer N."/>
            <person name="Luecker S."/>
            <person name="Lage O.M."/>
            <person name="Pohl T."/>
            <person name="Merkel B.J."/>
            <person name="Hornburger P."/>
            <person name="Mueller R.-W."/>
            <person name="Bruemmer F."/>
            <person name="Labrenz M."/>
            <person name="Spormann A.M."/>
            <person name="Op Den Camp H."/>
            <person name="Overmann J."/>
            <person name="Amann R."/>
            <person name="Jetten M.S.M."/>
            <person name="Mascher T."/>
            <person name="Medema M.H."/>
            <person name="Devos D.P."/>
            <person name="Kaster A.-K."/>
            <person name="Ovreas L."/>
            <person name="Rohde M."/>
            <person name="Galperin M.Y."/>
            <person name="Jogler C."/>
        </authorList>
    </citation>
    <scope>NUCLEOTIDE SEQUENCE [LARGE SCALE GENOMIC DNA]</scope>
    <source>
        <strain evidence="1 2">Pan14r</strain>
    </source>
</reference>